<organism evidence="5 6">
    <name type="scientific">Neobacillus niacini</name>
    <dbReference type="NCBI Taxonomy" id="86668"/>
    <lineage>
        <taxon>Bacteria</taxon>
        <taxon>Bacillati</taxon>
        <taxon>Bacillota</taxon>
        <taxon>Bacilli</taxon>
        <taxon>Bacillales</taxon>
        <taxon>Bacillaceae</taxon>
        <taxon>Neobacillus</taxon>
    </lineage>
</organism>
<gene>
    <name evidence="5" type="ORF">F4694_001015</name>
</gene>
<dbReference type="EMBL" id="JACCBX010000002">
    <property type="protein sequence ID" value="NYE04271.1"/>
    <property type="molecule type" value="Genomic_DNA"/>
</dbReference>
<evidence type="ECO:0000313" key="5">
    <source>
        <dbReference type="EMBL" id="NYE04271.1"/>
    </source>
</evidence>
<evidence type="ECO:0000256" key="2">
    <source>
        <dbReference type="ARBA" id="ARBA00022448"/>
    </source>
</evidence>
<dbReference type="Proteomes" id="UP000548423">
    <property type="component" value="Unassembled WGS sequence"/>
</dbReference>
<feature type="chain" id="PRO_5033011371" evidence="4">
    <location>
        <begin position="21"/>
        <end position="357"/>
    </location>
</feature>
<comment type="similarity">
    <text evidence="1">Belongs to the bacterial solute-binding protein 7 family.</text>
</comment>
<dbReference type="AlphaFoldDB" id="A0A852T7T5"/>
<evidence type="ECO:0000256" key="3">
    <source>
        <dbReference type="ARBA" id="ARBA00022729"/>
    </source>
</evidence>
<reference evidence="6" key="1">
    <citation type="submission" date="2020-07" db="EMBL/GenBank/DDBJ databases">
        <authorList>
            <person name="Partida-Martinez L."/>
            <person name="Huntemann M."/>
            <person name="Clum A."/>
            <person name="Wang J."/>
            <person name="Palaniappan K."/>
            <person name="Ritter S."/>
            <person name="Chen I.-M."/>
            <person name="Stamatis D."/>
            <person name="Reddy T."/>
            <person name="O'Malley R."/>
            <person name="Daum C."/>
            <person name="Shapiro N."/>
            <person name="Ivanova N."/>
            <person name="Kyrpides N."/>
            <person name="Woyke T."/>
        </authorList>
    </citation>
    <scope>NUCLEOTIDE SEQUENCE [LARGE SCALE GENOMIC DNA]</scope>
    <source>
        <strain evidence="6">AT2.8</strain>
    </source>
</reference>
<dbReference type="Pfam" id="PF03480">
    <property type="entry name" value="DctP"/>
    <property type="match status" value="1"/>
</dbReference>
<comment type="caution">
    <text evidence="5">The sequence shown here is derived from an EMBL/GenBank/DDBJ whole genome shotgun (WGS) entry which is preliminary data.</text>
</comment>
<evidence type="ECO:0000256" key="4">
    <source>
        <dbReference type="SAM" id="SignalP"/>
    </source>
</evidence>
<dbReference type="Gene3D" id="3.40.190.170">
    <property type="entry name" value="Bacterial extracellular solute-binding protein, family 7"/>
    <property type="match status" value="1"/>
</dbReference>
<dbReference type="SUPFAM" id="SSF53850">
    <property type="entry name" value="Periplasmic binding protein-like II"/>
    <property type="match status" value="1"/>
</dbReference>
<name>A0A852T7T5_9BACI</name>
<keyword evidence="2" id="KW-0813">Transport</keyword>
<sequence>MKKVLSGILILMVFIMTACGGTSETSNGPQKGNNGSSNSKDEKYVFKVSHGHPPTSHQHKLLEWYNDEISKRSNGRLSLEIYPSGQLMPSGQELQAMLNGQIDMAIPISSVIGSIDPIWYIFELPYLFEFNNDDPSVFIKHKRAFFDSEKGGGVIKAKTEEHGLKVLSMSQDYYSSFFTADKDKMITDLKSAKGLKIRSTGGTILNDTIEALGASATVVDPSEVVTAIQQGVIDGVTTTAFYALANYPIKTWTSAPMNNYTLTVMMSQKKFQSLPADLQEILIETGEDLDKYLDEISLEAIKEIYDKGAKEKGVEVYLPTKEEHDEFKKVLVPLQAEWAKTVEDGKKLLDEVENTRP</sequence>
<dbReference type="CDD" id="cd13603">
    <property type="entry name" value="PBP2_TRAP_Siap_TeaA_like"/>
    <property type="match status" value="1"/>
</dbReference>
<dbReference type="PROSITE" id="PS51257">
    <property type="entry name" value="PROKAR_LIPOPROTEIN"/>
    <property type="match status" value="1"/>
</dbReference>
<evidence type="ECO:0000313" key="6">
    <source>
        <dbReference type="Proteomes" id="UP000548423"/>
    </source>
</evidence>
<dbReference type="PANTHER" id="PTHR33376:SF7">
    <property type="entry name" value="C4-DICARBOXYLATE-BINDING PROTEIN DCTB"/>
    <property type="match status" value="1"/>
</dbReference>
<dbReference type="InterPro" id="IPR018389">
    <property type="entry name" value="DctP_fam"/>
</dbReference>
<dbReference type="GO" id="GO:0055085">
    <property type="term" value="P:transmembrane transport"/>
    <property type="evidence" value="ECO:0007669"/>
    <property type="project" value="InterPro"/>
</dbReference>
<accession>A0A852T7T5</accession>
<reference evidence="6" key="2">
    <citation type="submission" date="2020-08" db="EMBL/GenBank/DDBJ databases">
        <title>The Agave Microbiome: Exploring the role of microbial communities in plant adaptations to desert environments.</title>
        <authorList>
            <person name="Partida-Martinez L.P."/>
        </authorList>
    </citation>
    <scope>NUCLEOTIDE SEQUENCE [LARGE SCALE GENOMIC DNA]</scope>
    <source>
        <strain evidence="6">AT2.8</strain>
    </source>
</reference>
<proteinExistence type="inferred from homology"/>
<dbReference type="PANTHER" id="PTHR33376">
    <property type="match status" value="1"/>
</dbReference>
<keyword evidence="3 4" id="KW-0732">Signal</keyword>
<dbReference type="InterPro" id="IPR038404">
    <property type="entry name" value="TRAP_DctP_sf"/>
</dbReference>
<dbReference type="NCBIfam" id="NF037995">
    <property type="entry name" value="TRAP_S1"/>
    <property type="match status" value="1"/>
</dbReference>
<protein>
    <submittedName>
        <fullName evidence="5">TRAP-type C4-dicarboxylate transport system substrate-binding protein</fullName>
    </submittedName>
</protein>
<evidence type="ECO:0000256" key="1">
    <source>
        <dbReference type="ARBA" id="ARBA00009023"/>
    </source>
</evidence>
<feature type="signal peptide" evidence="4">
    <location>
        <begin position="1"/>
        <end position="20"/>
    </location>
</feature>